<keyword evidence="5" id="KW-0732">Signal</keyword>
<gene>
    <name evidence="7" type="ORF">A6A03_04995</name>
</gene>
<proteinExistence type="predicted"/>
<dbReference type="SUPFAM" id="SSF46626">
    <property type="entry name" value="Cytochrome c"/>
    <property type="match status" value="1"/>
</dbReference>
<dbReference type="GO" id="GO:0046872">
    <property type="term" value="F:metal ion binding"/>
    <property type="evidence" value="ECO:0007669"/>
    <property type="project" value="UniProtKB-KW"/>
</dbReference>
<evidence type="ECO:0000256" key="1">
    <source>
        <dbReference type="ARBA" id="ARBA00022617"/>
    </source>
</evidence>
<dbReference type="GO" id="GO:0020037">
    <property type="term" value="F:heme binding"/>
    <property type="evidence" value="ECO:0007669"/>
    <property type="project" value="InterPro"/>
</dbReference>
<evidence type="ECO:0000256" key="4">
    <source>
        <dbReference type="PROSITE-ProRule" id="PRU00433"/>
    </source>
</evidence>
<sequence length="201" mass="22273">MVQSVRRSIFTRIARLAWLPLCLLLVACHVDMYDQPKYKPNDVSSFFPDGRAMQPPPANTVPLNSYNPNSPLMTGRIEGQLADQLPPEIKLDAALLAHGQSRYNAFCAPCHGLVGDGNGVIAYRGPMTVTSLHNDRLRTVQIGYFFDVITNGIGKMYSYAARIPPEDRWAIAAYVRALQLSQNADVTLLTEAELQQVRAGR</sequence>
<dbReference type="InterPro" id="IPR009056">
    <property type="entry name" value="Cyt_c-like_dom"/>
</dbReference>
<evidence type="ECO:0000256" key="2">
    <source>
        <dbReference type="ARBA" id="ARBA00022723"/>
    </source>
</evidence>
<evidence type="ECO:0000256" key="3">
    <source>
        <dbReference type="ARBA" id="ARBA00023004"/>
    </source>
</evidence>
<dbReference type="Gene3D" id="1.10.760.10">
    <property type="entry name" value="Cytochrome c-like domain"/>
    <property type="match status" value="1"/>
</dbReference>
<dbReference type="Proteomes" id="UP000078287">
    <property type="component" value="Unassembled WGS sequence"/>
</dbReference>
<dbReference type="PANTHER" id="PTHR40394">
    <property type="entry name" value="LIPOPROTEIN-RELATED"/>
    <property type="match status" value="1"/>
</dbReference>
<dbReference type="PROSITE" id="PS51257">
    <property type="entry name" value="PROKAR_LIPOPROTEIN"/>
    <property type="match status" value="1"/>
</dbReference>
<organism evidence="7 8">
    <name type="scientific">Chloroflexus islandicus</name>
    <dbReference type="NCBI Taxonomy" id="1707952"/>
    <lineage>
        <taxon>Bacteria</taxon>
        <taxon>Bacillati</taxon>
        <taxon>Chloroflexota</taxon>
        <taxon>Chloroflexia</taxon>
        <taxon>Chloroflexales</taxon>
        <taxon>Chloroflexineae</taxon>
        <taxon>Chloroflexaceae</taxon>
        <taxon>Chloroflexus</taxon>
    </lineage>
</organism>
<reference evidence="7 8" key="1">
    <citation type="submission" date="2016-04" db="EMBL/GenBank/DDBJ databases">
        <title>Chloroflexus islandicus sp. nov., a thermophilic filamentous anoxygenic phototrophic bacterium from geyser Strokkur (Iceland).</title>
        <authorList>
            <person name="Gaisin V.A."/>
            <person name="Kalashnikov A.M."/>
            <person name="Sukhacheva M.V."/>
            <person name="Grouzdev D.S."/>
            <person name="Ivanov T.M."/>
            <person name="Kuznetsov B."/>
            <person name="Gorlenko V.M."/>
        </authorList>
    </citation>
    <scope>NUCLEOTIDE SEQUENCE [LARGE SCALE GENOMIC DNA]</scope>
    <source>
        <strain evidence="8">isl-2</strain>
    </source>
</reference>
<keyword evidence="1 4" id="KW-0349">Heme</keyword>
<comment type="caution">
    <text evidence="7">The sequence shown here is derived from an EMBL/GenBank/DDBJ whole genome shotgun (WGS) entry which is preliminary data.</text>
</comment>
<keyword evidence="3 4" id="KW-0408">Iron</keyword>
<dbReference type="PANTHER" id="PTHR40394:SF2">
    <property type="entry name" value="QUINOL:CYTOCHROME C OXIDOREDUCTASE MEMBRANE PROTEIN"/>
    <property type="match status" value="1"/>
</dbReference>
<name>A0A178LX82_9CHLR</name>
<dbReference type="PROSITE" id="PS51007">
    <property type="entry name" value="CYTC"/>
    <property type="match status" value="1"/>
</dbReference>
<feature type="signal peptide" evidence="5">
    <location>
        <begin position="1"/>
        <end position="32"/>
    </location>
</feature>
<feature type="domain" description="Cytochrome c" evidence="6">
    <location>
        <begin position="94"/>
        <end position="179"/>
    </location>
</feature>
<keyword evidence="8" id="KW-1185">Reference proteome</keyword>
<dbReference type="RefSeq" id="WP_066791225.1">
    <property type="nucleotide sequence ID" value="NZ_LWQS01000103.1"/>
</dbReference>
<dbReference type="InterPro" id="IPR036909">
    <property type="entry name" value="Cyt_c-like_dom_sf"/>
</dbReference>
<dbReference type="EMBL" id="LWQS01000103">
    <property type="protein sequence ID" value="OAN38248.1"/>
    <property type="molecule type" value="Genomic_DNA"/>
</dbReference>
<evidence type="ECO:0000256" key="5">
    <source>
        <dbReference type="SAM" id="SignalP"/>
    </source>
</evidence>
<dbReference type="Pfam" id="PF13442">
    <property type="entry name" value="Cytochrome_CBB3"/>
    <property type="match status" value="1"/>
</dbReference>
<evidence type="ECO:0000313" key="7">
    <source>
        <dbReference type="EMBL" id="OAN38248.1"/>
    </source>
</evidence>
<dbReference type="GO" id="GO:0009055">
    <property type="term" value="F:electron transfer activity"/>
    <property type="evidence" value="ECO:0007669"/>
    <property type="project" value="InterPro"/>
</dbReference>
<dbReference type="OrthoDB" id="335174at2"/>
<accession>A0A178LX82</accession>
<feature type="chain" id="PRO_5008091484" evidence="5">
    <location>
        <begin position="33"/>
        <end position="201"/>
    </location>
</feature>
<keyword evidence="2 4" id="KW-0479">Metal-binding</keyword>
<evidence type="ECO:0000259" key="6">
    <source>
        <dbReference type="PROSITE" id="PS51007"/>
    </source>
</evidence>
<evidence type="ECO:0000313" key="8">
    <source>
        <dbReference type="Proteomes" id="UP000078287"/>
    </source>
</evidence>
<protein>
    <submittedName>
        <fullName evidence="7">Quinol:cytochrome C oxidoreductase</fullName>
    </submittedName>
</protein>
<dbReference type="STRING" id="1707952.A6A03_04995"/>
<dbReference type="AlphaFoldDB" id="A0A178LX82"/>